<dbReference type="EMBL" id="LR130778">
    <property type="protein sequence ID" value="VDN48441.1"/>
    <property type="molecule type" value="Genomic_DNA"/>
</dbReference>
<feature type="transmembrane region" description="Helical" evidence="1">
    <location>
        <begin position="38"/>
        <end position="65"/>
    </location>
</feature>
<feature type="transmembrane region" description="Helical" evidence="1">
    <location>
        <begin position="14"/>
        <end position="32"/>
    </location>
</feature>
<dbReference type="Proteomes" id="UP000279029">
    <property type="component" value="Chromosome"/>
</dbReference>
<feature type="transmembrane region" description="Helical" evidence="1">
    <location>
        <begin position="86"/>
        <end position="103"/>
    </location>
</feature>
<keyword evidence="3" id="KW-1185">Reference proteome</keyword>
<dbReference type="AlphaFoldDB" id="A0A3P7PZ75"/>
<evidence type="ECO:0000313" key="2">
    <source>
        <dbReference type="EMBL" id="VDN48441.1"/>
    </source>
</evidence>
<dbReference type="RefSeq" id="WP_125137573.1">
    <property type="nucleotide sequence ID" value="NZ_LR130778.1"/>
</dbReference>
<dbReference type="OrthoDB" id="2080757at2"/>
<evidence type="ECO:0000256" key="1">
    <source>
        <dbReference type="SAM" id="Phobius"/>
    </source>
</evidence>
<evidence type="ECO:0000313" key="3">
    <source>
        <dbReference type="Proteomes" id="UP000279029"/>
    </source>
</evidence>
<feature type="transmembrane region" description="Helical" evidence="1">
    <location>
        <begin position="140"/>
        <end position="160"/>
    </location>
</feature>
<feature type="transmembrane region" description="Helical" evidence="1">
    <location>
        <begin position="109"/>
        <end position="128"/>
    </location>
</feature>
<dbReference type="KEGG" id="cbar:PATL70BA_2543"/>
<organism evidence="2 3">
    <name type="scientific">Petrocella atlantisensis</name>
    <dbReference type="NCBI Taxonomy" id="2173034"/>
    <lineage>
        <taxon>Bacteria</taxon>
        <taxon>Bacillati</taxon>
        <taxon>Bacillota</taxon>
        <taxon>Clostridia</taxon>
        <taxon>Lachnospirales</taxon>
        <taxon>Vallitaleaceae</taxon>
        <taxon>Petrocella</taxon>
    </lineage>
</organism>
<accession>A0A3P7PZ75</accession>
<sequence>MEMSTYKSSGLKTWIRRICFMVIGVCALANPMDFFNIYNILFGLMIGLFFGFLYRRFLGAFLNLFNHQFKKERGKAVIKEAVEMGMLFLTPFTIMLFLATFGLRWSMTLGFISAGIMSVGTASAIEMGKIKGKQEIKNTIATSGVSFLFAIAWTLSIPLMTKVPAYIEGGINLVRSLAGGGGFGL</sequence>
<reference evidence="2 3" key="1">
    <citation type="submission" date="2018-09" db="EMBL/GenBank/DDBJ databases">
        <authorList>
            <person name="Postec A."/>
        </authorList>
    </citation>
    <scope>NUCLEOTIDE SEQUENCE [LARGE SCALE GENOMIC DNA]</scope>
    <source>
        <strain evidence="2">70B-A</strain>
    </source>
</reference>
<gene>
    <name evidence="2" type="ORF">PATL70BA_2543</name>
</gene>
<name>A0A3P7PZ75_9FIRM</name>
<keyword evidence="1" id="KW-1133">Transmembrane helix</keyword>
<proteinExistence type="predicted"/>
<keyword evidence="1" id="KW-0472">Membrane</keyword>
<protein>
    <submittedName>
        <fullName evidence="2">Uncharacterized protein</fullName>
    </submittedName>
</protein>
<keyword evidence="1" id="KW-0812">Transmembrane</keyword>